<accession>A0AAQ3RTU6</accession>
<evidence type="ECO:0000313" key="2">
    <source>
        <dbReference type="EMBL" id="WVZ04953.1"/>
    </source>
</evidence>
<sequence>MIPMVIRVMLFGGGVRGNEKKNDTERGRKRKKMNQVATFTDGFIEGQKPSVIADEQNPSVITEGFIDGQNPSGIKRTLEKHDEDTTSSSTVCERDGSSIKLKQRLEKEDEGRDEHQPAKGEDVDPLSVEMFTGETPYIAKTDLGRHIVEQMQTLVNHHSTYTSRIDKLDQEIVALQKLIRNQNMGDERVATDDEVEEEDNGDDGSEEKEGEQEEINLCLMARSIISESSMISDESECTKNRYYQLLNAFQELYDEVMKLQHLIIKFKSENKRLKDKIELGHATNSCYYKNSGVPKGKFKWIPKEPLTSPNMKGPKFKWVVASKPLNWFAGY</sequence>
<feature type="compositionally biased region" description="Acidic residues" evidence="1">
    <location>
        <begin position="192"/>
        <end position="213"/>
    </location>
</feature>
<protein>
    <submittedName>
        <fullName evidence="2">Uncharacterized protein</fullName>
    </submittedName>
</protein>
<dbReference type="AlphaFoldDB" id="A0AAQ3RTU6"/>
<reference evidence="2 3" key="1">
    <citation type="journal article" date="2023" name="Life. Sci Alliance">
        <title>Evolutionary insights into 3D genome organization and epigenetic landscape of Vigna mungo.</title>
        <authorList>
            <person name="Junaid A."/>
            <person name="Singh B."/>
            <person name="Bhatia S."/>
        </authorList>
    </citation>
    <scope>NUCLEOTIDE SEQUENCE [LARGE SCALE GENOMIC DNA]</scope>
    <source>
        <strain evidence="2">Urdbean</strain>
    </source>
</reference>
<dbReference type="EMBL" id="CP144695">
    <property type="protein sequence ID" value="WVZ04953.1"/>
    <property type="molecule type" value="Genomic_DNA"/>
</dbReference>
<evidence type="ECO:0000256" key="1">
    <source>
        <dbReference type="SAM" id="MobiDB-lite"/>
    </source>
</evidence>
<feature type="region of interest" description="Disordered" evidence="1">
    <location>
        <begin position="65"/>
        <end position="123"/>
    </location>
</feature>
<organism evidence="2 3">
    <name type="scientific">Vigna mungo</name>
    <name type="common">Black gram</name>
    <name type="synonym">Phaseolus mungo</name>
    <dbReference type="NCBI Taxonomy" id="3915"/>
    <lineage>
        <taxon>Eukaryota</taxon>
        <taxon>Viridiplantae</taxon>
        <taxon>Streptophyta</taxon>
        <taxon>Embryophyta</taxon>
        <taxon>Tracheophyta</taxon>
        <taxon>Spermatophyta</taxon>
        <taxon>Magnoliopsida</taxon>
        <taxon>eudicotyledons</taxon>
        <taxon>Gunneridae</taxon>
        <taxon>Pentapetalae</taxon>
        <taxon>rosids</taxon>
        <taxon>fabids</taxon>
        <taxon>Fabales</taxon>
        <taxon>Fabaceae</taxon>
        <taxon>Papilionoideae</taxon>
        <taxon>50 kb inversion clade</taxon>
        <taxon>NPAAA clade</taxon>
        <taxon>indigoferoid/millettioid clade</taxon>
        <taxon>Phaseoleae</taxon>
        <taxon>Vigna</taxon>
    </lineage>
</organism>
<evidence type="ECO:0000313" key="3">
    <source>
        <dbReference type="Proteomes" id="UP001374535"/>
    </source>
</evidence>
<feature type="region of interest" description="Disordered" evidence="1">
    <location>
        <begin position="184"/>
        <end position="213"/>
    </location>
</feature>
<dbReference type="Proteomes" id="UP001374535">
    <property type="component" value="Chromosome 6"/>
</dbReference>
<name>A0AAQ3RTU6_VIGMU</name>
<keyword evidence="3" id="KW-1185">Reference proteome</keyword>
<proteinExistence type="predicted"/>
<gene>
    <name evidence="2" type="ORF">V8G54_018299</name>
</gene>
<feature type="compositionally biased region" description="Basic and acidic residues" evidence="1">
    <location>
        <begin position="92"/>
        <end position="122"/>
    </location>
</feature>